<dbReference type="Gene3D" id="3.40.50.150">
    <property type="entry name" value="Vaccinia Virus protein VP39"/>
    <property type="match status" value="1"/>
</dbReference>
<gene>
    <name evidence="3" type="ORF">GCM10023175_32590</name>
</gene>
<dbReference type="Proteomes" id="UP001501598">
    <property type="component" value="Unassembled WGS sequence"/>
</dbReference>
<feature type="region of interest" description="Disordered" evidence="1">
    <location>
        <begin position="174"/>
        <end position="196"/>
    </location>
</feature>
<dbReference type="EMBL" id="BAABGT010000038">
    <property type="protein sequence ID" value="GAA4547749.1"/>
    <property type="molecule type" value="Genomic_DNA"/>
</dbReference>
<evidence type="ECO:0000256" key="1">
    <source>
        <dbReference type="SAM" id="MobiDB-lite"/>
    </source>
</evidence>
<feature type="compositionally biased region" description="Basic and acidic residues" evidence="1">
    <location>
        <begin position="180"/>
        <end position="190"/>
    </location>
</feature>
<reference evidence="4" key="1">
    <citation type="journal article" date="2019" name="Int. J. Syst. Evol. Microbiol.">
        <title>The Global Catalogue of Microorganisms (GCM) 10K type strain sequencing project: providing services to taxonomists for standard genome sequencing and annotation.</title>
        <authorList>
            <consortium name="The Broad Institute Genomics Platform"/>
            <consortium name="The Broad Institute Genome Sequencing Center for Infectious Disease"/>
            <person name="Wu L."/>
            <person name="Ma J."/>
        </authorList>
    </citation>
    <scope>NUCLEOTIDE SEQUENCE [LARGE SCALE GENOMIC DNA]</scope>
    <source>
        <strain evidence="4">JCM 17906</strain>
    </source>
</reference>
<keyword evidence="4" id="KW-1185">Reference proteome</keyword>
<dbReference type="InterPro" id="IPR022446">
    <property type="entry name" value="MeTrfrase_put"/>
</dbReference>
<organism evidence="3 4">
    <name type="scientific">Pseudonocardia xishanensis</name>
    <dbReference type="NCBI Taxonomy" id="630995"/>
    <lineage>
        <taxon>Bacteria</taxon>
        <taxon>Bacillati</taxon>
        <taxon>Actinomycetota</taxon>
        <taxon>Actinomycetes</taxon>
        <taxon>Pseudonocardiales</taxon>
        <taxon>Pseudonocardiaceae</taxon>
        <taxon>Pseudonocardia</taxon>
    </lineage>
</organism>
<dbReference type="SUPFAM" id="SSF53335">
    <property type="entry name" value="S-adenosyl-L-methionine-dependent methyltransferases"/>
    <property type="match status" value="1"/>
</dbReference>
<dbReference type="InterPro" id="IPR029063">
    <property type="entry name" value="SAM-dependent_MTases_sf"/>
</dbReference>
<dbReference type="NCBIfam" id="TIGR03704">
    <property type="entry name" value="PrmC_rel_meth"/>
    <property type="match status" value="1"/>
</dbReference>
<dbReference type="PANTHER" id="PTHR18895">
    <property type="entry name" value="HEMK METHYLTRANSFERASE"/>
    <property type="match status" value="1"/>
</dbReference>
<sequence>MGPYCPFVGSDEIVVALRAAGCVFAEEETAVLIGSAGSAAELDALVAARVAGSPLEQLVGWVDFAGLRIAVGPGVFVPRRRTELLARQVIALRPAVVVELCCGVAAVAAAVAAALPEAEVHAADHSPEALVHARENLRPDRVHGGDLDAELPPDLRGRVDVVVANAPYVPTAAIGTMPPEARDHEPHEALDGGADGLDHHRRIGALAPRWLRPGGHLLIETSRGQAAGTAAAMVGFTTEVLRDEERDGTAVLGTLSGAGSPPPRSST</sequence>
<evidence type="ECO:0000313" key="3">
    <source>
        <dbReference type="EMBL" id="GAA4547749.1"/>
    </source>
</evidence>
<accession>A0ABP8RU08</accession>
<dbReference type="Pfam" id="PF05175">
    <property type="entry name" value="MTS"/>
    <property type="match status" value="1"/>
</dbReference>
<dbReference type="PANTHER" id="PTHR18895:SF74">
    <property type="entry name" value="MTRF1L RELEASE FACTOR GLUTAMINE METHYLTRANSFERASE"/>
    <property type="match status" value="1"/>
</dbReference>
<dbReference type="InterPro" id="IPR007848">
    <property type="entry name" value="Small_mtfrase_dom"/>
</dbReference>
<name>A0ABP8RU08_9PSEU</name>
<proteinExistence type="predicted"/>
<feature type="region of interest" description="Disordered" evidence="1">
    <location>
        <begin position="247"/>
        <end position="267"/>
    </location>
</feature>
<dbReference type="InterPro" id="IPR050320">
    <property type="entry name" value="N5-glutamine_MTase"/>
</dbReference>
<comment type="caution">
    <text evidence="3">The sequence shown here is derived from an EMBL/GenBank/DDBJ whole genome shotgun (WGS) entry which is preliminary data.</text>
</comment>
<protein>
    <recommendedName>
        <fullName evidence="2">Methyltransferase small domain-containing protein</fullName>
    </recommendedName>
</protein>
<evidence type="ECO:0000259" key="2">
    <source>
        <dbReference type="Pfam" id="PF05175"/>
    </source>
</evidence>
<evidence type="ECO:0000313" key="4">
    <source>
        <dbReference type="Proteomes" id="UP001501598"/>
    </source>
</evidence>
<feature type="domain" description="Methyltransferase small" evidence="2">
    <location>
        <begin position="73"/>
        <end position="169"/>
    </location>
</feature>